<comment type="caution">
    <text evidence="1">The sequence shown here is derived from an EMBL/GenBank/DDBJ whole genome shotgun (WGS) entry which is preliminary data.</text>
</comment>
<dbReference type="RefSeq" id="XP_062643163.1">
    <property type="nucleotide sequence ID" value="XM_062795351.1"/>
</dbReference>
<name>A0AAN6YYY8_9PEZI</name>
<evidence type="ECO:0000313" key="2">
    <source>
        <dbReference type="Proteomes" id="UP001302602"/>
    </source>
</evidence>
<evidence type="ECO:0000313" key="1">
    <source>
        <dbReference type="EMBL" id="KAK4119390.1"/>
    </source>
</evidence>
<dbReference type="Proteomes" id="UP001302602">
    <property type="component" value="Unassembled WGS sequence"/>
</dbReference>
<gene>
    <name evidence="1" type="ORF">N657DRAFT_666663</name>
</gene>
<accession>A0AAN6YYY8</accession>
<keyword evidence="2" id="KW-1185">Reference proteome</keyword>
<protein>
    <submittedName>
        <fullName evidence="1">Uncharacterized protein</fullName>
    </submittedName>
</protein>
<dbReference type="GeneID" id="87832120"/>
<reference evidence="1" key="1">
    <citation type="journal article" date="2023" name="Mol. Phylogenet. Evol.">
        <title>Genome-scale phylogeny and comparative genomics of the fungal order Sordariales.</title>
        <authorList>
            <person name="Hensen N."/>
            <person name="Bonometti L."/>
            <person name="Westerberg I."/>
            <person name="Brannstrom I.O."/>
            <person name="Guillou S."/>
            <person name="Cros-Aarteil S."/>
            <person name="Calhoun S."/>
            <person name="Haridas S."/>
            <person name="Kuo A."/>
            <person name="Mondo S."/>
            <person name="Pangilinan J."/>
            <person name="Riley R."/>
            <person name="LaButti K."/>
            <person name="Andreopoulos B."/>
            <person name="Lipzen A."/>
            <person name="Chen C."/>
            <person name="Yan M."/>
            <person name="Daum C."/>
            <person name="Ng V."/>
            <person name="Clum A."/>
            <person name="Steindorff A."/>
            <person name="Ohm R.A."/>
            <person name="Martin F."/>
            <person name="Silar P."/>
            <person name="Natvig D.O."/>
            <person name="Lalanne C."/>
            <person name="Gautier V."/>
            <person name="Ament-Velasquez S.L."/>
            <person name="Kruys A."/>
            <person name="Hutchinson M.I."/>
            <person name="Powell A.J."/>
            <person name="Barry K."/>
            <person name="Miller A.N."/>
            <person name="Grigoriev I.V."/>
            <person name="Debuchy R."/>
            <person name="Gladieux P."/>
            <person name="Hiltunen Thoren M."/>
            <person name="Johannesson H."/>
        </authorList>
    </citation>
    <scope>NUCLEOTIDE SEQUENCE</scope>
    <source>
        <strain evidence="1">CBS 731.68</strain>
    </source>
</reference>
<reference evidence="1" key="2">
    <citation type="submission" date="2023-05" db="EMBL/GenBank/DDBJ databases">
        <authorList>
            <consortium name="Lawrence Berkeley National Laboratory"/>
            <person name="Steindorff A."/>
            <person name="Hensen N."/>
            <person name="Bonometti L."/>
            <person name="Westerberg I."/>
            <person name="Brannstrom I.O."/>
            <person name="Guillou S."/>
            <person name="Cros-Aarteil S."/>
            <person name="Calhoun S."/>
            <person name="Haridas S."/>
            <person name="Kuo A."/>
            <person name="Mondo S."/>
            <person name="Pangilinan J."/>
            <person name="Riley R."/>
            <person name="Labutti K."/>
            <person name="Andreopoulos B."/>
            <person name="Lipzen A."/>
            <person name="Chen C."/>
            <person name="Yanf M."/>
            <person name="Daum C."/>
            <person name="Ng V."/>
            <person name="Clum A."/>
            <person name="Ohm R."/>
            <person name="Martin F."/>
            <person name="Silar P."/>
            <person name="Natvig D."/>
            <person name="Lalanne C."/>
            <person name="Gautier V."/>
            <person name="Ament-Velasquez S.L."/>
            <person name="Kruys A."/>
            <person name="Hutchinson M.I."/>
            <person name="Powell A.J."/>
            <person name="Barry K."/>
            <person name="Miller A.N."/>
            <person name="Grigoriev I.V."/>
            <person name="Debuchy R."/>
            <person name="Gladieux P."/>
            <person name="Thoren M.H."/>
            <person name="Johannesson H."/>
        </authorList>
    </citation>
    <scope>NUCLEOTIDE SEQUENCE</scope>
    <source>
        <strain evidence="1">CBS 731.68</strain>
    </source>
</reference>
<dbReference type="AlphaFoldDB" id="A0AAN6YYY8"/>
<organism evidence="1 2">
    <name type="scientific">Parathielavia appendiculata</name>
    <dbReference type="NCBI Taxonomy" id="2587402"/>
    <lineage>
        <taxon>Eukaryota</taxon>
        <taxon>Fungi</taxon>
        <taxon>Dikarya</taxon>
        <taxon>Ascomycota</taxon>
        <taxon>Pezizomycotina</taxon>
        <taxon>Sordariomycetes</taxon>
        <taxon>Sordariomycetidae</taxon>
        <taxon>Sordariales</taxon>
        <taxon>Chaetomiaceae</taxon>
        <taxon>Parathielavia</taxon>
    </lineage>
</organism>
<sequence length="254" mass="28380">MTDMASSSASVTYPMPPASNKRDQGAIGADLIITYYSDLAQCEILPTGSRYTTSGSFKAGTFLPFIQPAFIHDLYPRLLSTRTRKEDDWEGKWFSIVARLLPNKLTFHGVRLDGWEGEETEVVQVALALPPHVSFAGPVDLDTFHIKDGVWPEPLLKTSLFVRLGSYLQPENNRPPHKGVHICHVIVVFLVEQQPWKSLPEWMRTTASPFPRGSWIVCSGRLLGVLDRNEEGAKLSRAAQKQEVHGRKKETAAV</sequence>
<proteinExistence type="predicted"/>
<dbReference type="EMBL" id="MU853249">
    <property type="protein sequence ID" value="KAK4119390.1"/>
    <property type="molecule type" value="Genomic_DNA"/>
</dbReference>